<dbReference type="STRING" id="324602.Caur_1746"/>
<evidence type="ECO:0000313" key="3">
    <source>
        <dbReference type="Proteomes" id="UP000002008"/>
    </source>
</evidence>
<dbReference type="Proteomes" id="UP000002008">
    <property type="component" value="Chromosome"/>
</dbReference>
<organism evidence="2 3">
    <name type="scientific">Chloroflexus aurantiacus (strain ATCC 29366 / DSM 635 / J-10-fl)</name>
    <dbReference type="NCBI Taxonomy" id="324602"/>
    <lineage>
        <taxon>Bacteria</taxon>
        <taxon>Bacillati</taxon>
        <taxon>Chloroflexota</taxon>
        <taxon>Chloroflexia</taxon>
        <taxon>Chloroflexales</taxon>
        <taxon>Chloroflexineae</taxon>
        <taxon>Chloroflexaceae</taxon>
        <taxon>Chloroflexus</taxon>
    </lineage>
</organism>
<gene>
    <name evidence="2" type="ordered locus">Caur_1746</name>
</gene>
<accession>A9WCH2</accession>
<dbReference type="RefSeq" id="WP_012257617.1">
    <property type="nucleotide sequence ID" value="NC_010175.1"/>
</dbReference>
<evidence type="ECO:0000256" key="1">
    <source>
        <dbReference type="SAM" id="Coils"/>
    </source>
</evidence>
<keyword evidence="3" id="KW-1185">Reference proteome</keyword>
<dbReference type="EnsemblBacteria" id="ABY34963">
    <property type="protein sequence ID" value="ABY34963"/>
    <property type="gene ID" value="Caur_1746"/>
</dbReference>
<evidence type="ECO:0000313" key="2">
    <source>
        <dbReference type="EMBL" id="ABY34963.1"/>
    </source>
</evidence>
<dbReference type="PATRIC" id="fig|324602.8.peg.1988"/>
<dbReference type="EMBL" id="CP000909">
    <property type="protein sequence ID" value="ABY34963.1"/>
    <property type="molecule type" value="Genomic_DNA"/>
</dbReference>
<name>A9WCH2_CHLAA</name>
<sequence>MSISRPVIVHPQDDEPFDVAIARALQQSAHNQHQITLLNELLSRDAYLAEQLGILQATWALTPPPATSLLARLRRWLAWRLCGPEFTHINATHATLTRIIESLIAHLDAERDARQKLAERLAALERL</sequence>
<keyword evidence="1" id="KW-0175">Coiled coil</keyword>
<protein>
    <submittedName>
        <fullName evidence="2">Uncharacterized protein</fullName>
    </submittedName>
</protein>
<proteinExistence type="predicted"/>
<dbReference type="InParanoid" id="A9WCH2"/>
<feature type="coiled-coil region" evidence="1">
    <location>
        <begin position="100"/>
        <end position="127"/>
    </location>
</feature>
<reference evidence="3" key="1">
    <citation type="journal article" date="2011" name="BMC Genomics">
        <title>Complete genome sequence of the filamentous anoxygenic phototrophic bacterium Chloroflexus aurantiacus.</title>
        <authorList>
            <person name="Tang K.H."/>
            <person name="Barry K."/>
            <person name="Chertkov O."/>
            <person name="Dalin E."/>
            <person name="Han C.S."/>
            <person name="Hauser L.J."/>
            <person name="Honchak B.M."/>
            <person name="Karbach L.E."/>
            <person name="Land M.L."/>
            <person name="Lapidus A."/>
            <person name="Larimer F.W."/>
            <person name="Mikhailova N."/>
            <person name="Pitluck S."/>
            <person name="Pierson B.K."/>
            <person name="Blankenship R.E."/>
        </authorList>
    </citation>
    <scope>NUCLEOTIDE SEQUENCE [LARGE SCALE GENOMIC DNA]</scope>
    <source>
        <strain evidence="3">ATCC 29366 / DSM 635 / J-10-fl</strain>
    </source>
</reference>
<dbReference type="HOGENOM" id="CLU_1894131_0_0_0"/>
<dbReference type="KEGG" id="cau:Caur_1746"/>
<dbReference type="AlphaFoldDB" id="A9WCH2"/>